<keyword evidence="6" id="KW-0464">Manganese</keyword>
<feature type="binding site" evidence="8">
    <location>
        <position position="45"/>
    </location>
    <ligand>
        <name>Mn(2+)</name>
        <dbReference type="ChEBI" id="CHEBI:29035"/>
    </ligand>
</feature>
<evidence type="ECO:0000256" key="1">
    <source>
        <dbReference type="ARBA" id="ARBA00002170"/>
    </source>
</evidence>
<proteinExistence type="inferred from homology"/>
<sequence>MFVSIVFLSMIVSYVQSQIELILPPLPYEYNALEPVLSEKLMRLHHDKHHQAYTTKTNVALNAMATDETLDDQSKELAKLPIEVILTQIQRIPEKYQSTLRNNGGGYVNHKLFFTMLRKPTATATENQPTGPLLDAIESSFGSFDKFKEVFTSASVNLFGSGWVWLHTNAQTKQLTINSTMNQDNPTMFDKDRVILLGIDVWEHAYYPVYENRRNEYVDNFWRIINWPFVESLFTQETARHSDL</sequence>
<name>A0A816BHR3_9BILA</name>
<dbReference type="Pfam" id="PF00081">
    <property type="entry name" value="Sod_Fe_N"/>
    <property type="match status" value="1"/>
</dbReference>
<dbReference type="Gene3D" id="3.55.40.20">
    <property type="entry name" value="Iron/manganese superoxide dismutase, C-terminal domain"/>
    <property type="match status" value="1"/>
</dbReference>
<dbReference type="SUPFAM" id="SSF54719">
    <property type="entry name" value="Fe,Mn superoxide dismutase (SOD), C-terminal domain"/>
    <property type="match status" value="1"/>
</dbReference>
<dbReference type="PIRSF" id="PIRSF000349">
    <property type="entry name" value="SODismutase"/>
    <property type="match status" value="1"/>
</dbReference>
<evidence type="ECO:0000256" key="3">
    <source>
        <dbReference type="ARBA" id="ARBA00012682"/>
    </source>
</evidence>
<feature type="binding site" evidence="8">
    <location>
        <position position="110"/>
    </location>
    <ligand>
        <name>Mn(2+)</name>
        <dbReference type="ChEBI" id="CHEBI:29035"/>
    </ligand>
</feature>
<comment type="similarity">
    <text evidence="2 9">Belongs to the iron/manganese superoxide dismutase family.</text>
</comment>
<evidence type="ECO:0000256" key="4">
    <source>
        <dbReference type="ARBA" id="ARBA00022723"/>
    </source>
</evidence>
<feature type="domain" description="Manganese/iron superoxide dismutase N-terminal" evidence="11">
    <location>
        <begin position="23"/>
        <end position="117"/>
    </location>
</feature>
<feature type="signal peptide" evidence="10">
    <location>
        <begin position="1"/>
        <end position="17"/>
    </location>
</feature>
<reference evidence="13" key="1">
    <citation type="submission" date="2021-02" db="EMBL/GenBank/DDBJ databases">
        <authorList>
            <person name="Nowell W R."/>
        </authorList>
    </citation>
    <scope>NUCLEOTIDE SEQUENCE</scope>
</reference>
<dbReference type="AlphaFoldDB" id="A0A816BHR3"/>
<evidence type="ECO:0000259" key="12">
    <source>
        <dbReference type="Pfam" id="PF02777"/>
    </source>
</evidence>
<dbReference type="InterPro" id="IPR019833">
    <property type="entry name" value="Mn/Fe_SOD_BS"/>
</dbReference>
<dbReference type="Proteomes" id="UP000663855">
    <property type="component" value="Unassembled WGS sequence"/>
</dbReference>
<protein>
    <recommendedName>
        <fullName evidence="3 9">Superoxide dismutase</fullName>
        <ecNumber evidence="3 9">1.15.1.1</ecNumber>
    </recommendedName>
</protein>
<dbReference type="GO" id="GO:0005737">
    <property type="term" value="C:cytoplasm"/>
    <property type="evidence" value="ECO:0007669"/>
    <property type="project" value="TreeGrafter"/>
</dbReference>
<dbReference type="InterPro" id="IPR036314">
    <property type="entry name" value="SOD_C_sf"/>
</dbReference>
<evidence type="ECO:0000313" key="14">
    <source>
        <dbReference type="Proteomes" id="UP000663855"/>
    </source>
</evidence>
<comment type="function">
    <text evidence="1">Destroys superoxide anion radicals which are normally produced within the cells and which are toxic to biological systems.</text>
</comment>
<dbReference type="GO" id="GO:0046872">
    <property type="term" value="F:metal ion binding"/>
    <property type="evidence" value="ECO:0007669"/>
    <property type="project" value="UniProtKB-KW"/>
</dbReference>
<evidence type="ECO:0000256" key="10">
    <source>
        <dbReference type="SAM" id="SignalP"/>
    </source>
</evidence>
<evidence type="ECO:0000259" key="11">
    <source>
        <dbReference type="Pfam" id="PF00081"/>
    </source>
</evidence>
<dbReference type="PANTHER" id="PTHR43595:SF2">
    <property type="entry name" value="SMALL RIBOSOMAL SUBUNIT PROTEIN MS42"/>
    <property type="match status" value="1"/>
</dbReference>
<evidence type="ECO:0000256" key="8">
    <source>
        <dbReference type="PIRSR" id="PIRSR000349-1"/>
    </source>
</evidence>
<dbReference type="Pfam" id="PF02777">
    <property type="entry name" value="Sod_Fe_C"/>
    <property type="match status" value="1"/>
</dbReference>
<keyword evidence="4 8" id="KW-0479">Metal-binding</keyword>
<feature type="binding site" evidence="8">
    <location>
        <position position="204"/>
    </location>
    <ligand>
        <name>Mn(2+)</name>
        <dbReference type="ChEBI" id="CHEBI:29035"/>
    </ligand>
</feature>
<dbReference type="EMBL" id="CAJNOV010017579">
    <property type="protein sequence ID" value="CAF1609436.1"/>
    <property type="molecule type" value="Genomic_DNA"/>
</dbReference>
<dbReference type="InterPro" id="IPR019832">
    <property type="entry name" value="Mn/Fe_SOD_C"/>
</dbReference>
<gene>
    <name evidence="13" type="ORF">CJN711_LOCUS36324</name>
</gene>
<keyword evidence="5 9" id="KW-0560">Oxidoreductase</keyword>
<comment type="caution">
    <text evidence="13">The sequence shown here is derived from an EMBL/GenBank/DDBJ whole genome shotgun (WGS) entry which is preliminary data.</text>
</comment>
<dbReference type="Gene3D" id="1.10.287.990">
    <property type="entry name" value="Fe,Mn superoxide dismutase (SOD) domain"/>
    <property type="match status" value="1"/>
</dbReference>
<dbReference type="PROSITE" id="PS00088">
    <property type="entry name" value="SOD_MN"/>
    <property type="match status" value="1"/>
</dbReference>
<accession>A0A816BHR3</accession>
<dbReference type="PRINTS" id="PR01703">
    <property type="entry name" value="MNSODISMTASE"/>
</dbReference>
<dbReference type="InterPro" id="IPR001189">
    <property type="entry name" value="Mn/Fe_SOD"/>
</dbReference>
<evidence type="ECO:0000256" key="6">
    <source>
        <dbReference type="ARBA" id="ARBA00023211"/>
    </source>
</evidence>
<evidence type="ECO:0000313" key="13">
    <source>
        <dbReference type="EMBL" id="CAF1609436.1"/>
    </source>
</evidence>
<dbReference type="EC" id="1.15.1.1" evidence="3 9"/>
<dbReference type="InterPro" id="IPR019831">
    <property type="entry name" value="Mn/Fe_SOD_N"/>
</dbReference>
<organism evidence="13 14">
    <name type="scientific">Rotaria magnacalcarata</name>
    <dbReference type="NCBI Taxonomy" id="392030"/>
    <lineage>
        <taxon>Eukaryota</taxon>
        <taxon>Metazoa</taxon>
        <taxon>Spiralia</taxon>
        <taxon>Gnathifera</taxon>
        <taxon>Rotifera</taxon>
        <taxon>Eurotatoria</taxon>
        <taxon>Bdelloidea</taxon>
        <taxon>Philodinida</taxon>
        <taxon>Philodinidae</taxon>
        <taxon>Rotaria</taxon>
    </lineage>
</organism>
<dbReference type="InterPro" id="IPR036324">
    <property type="entry name" value="Mn/Fe_SOD_N_sf"/>
</dbReference>
<dbReference type="GO" id="GO:0004784">
    <property type="term" value="F:superoxide dismutase activity"/>
    <property type="evidence" value="ECO:0007669"/>
    <property type="project" value="UniProtKB-EC"/>
</dbReference>
<dbReference type="FunFam" id="3.55.40.20:FF:000004">
    <property type="entry name" value="Superoxide dismutase [Fe]"/>
    <property type="match status" value="1"/>
</dbReference>
<keyword evidence="10" id="KW-0732">Signal</keyword>
<feature type="chain" id="PRO_5033058258" description="Superoxide dismutase" evidence="10">
    <location>
        <begin position="18"/>
        <end position="244"/>
    </location>
</feature>
<feature type="domain" description="Manganese/iron superoxide dismutase C-terminal" evidence="12">
    <location>
        <begin position="129"/>
        <end position="232"/>
    </location>
</feature>
<dbReference type="PANTHER" id="PTHR43595">
    <property type="entry name" value="37S RIBOSOMAL PROTEIN S26, MITOCHONDRIAL"/>
    <property type="match status" value="1"/>
</dbReference>
<comment type="function">
    <text evidence="9">Destroys radicals which are normally produced within the cells and which are toxic to biological systems.</text>
</comment>
<evidence type="ECO:0000256" key="5">
    <source>
        <dbReference type="ARBA" id="ARBA00023002"/>
    </source>
</evidence>
<comment type="catalytic activity">
    <reaction evidence="7 9">
        <text>2 superoxide + 2 H(+) = H2O2 + O2</text>
        <dbReference type="Rhea" id="RHEA:20696"/>
        <dbReference type="ChEBI" id="CHEBI:15378"/>
        <dbReference type="ChEBI" id="CHEBI:15379"/>
        <dbReference type="ChEBI" id="CHEBI:16240"/>
        <dbReference type="ChEBI" id="CHEBI:18421"/>
        <dbReference type="EC" id="1.15.1.1"/>
    </reaction>
</comment>
<feature type="binding site" evidence="8">
    <location>
        <position position="200"/>
    </location>
    <ligand>
        <name>Mn(2+)</name>
        <dbReference type="ChEBI" id="CHEBI:29035"/>
    </ligand>
</feature>
<evidence type="ECO:0000256" key="9">
    <source>
        <dbReference type="RuleBase" id="RU000414"/>
    </source>
</evidence>
<dbReference type="SUPFAM" id="SSF46609">
    <property type="entry name" value="Fe,Mn superoxide dismutase (SOD), N-terminal domain"/>
    <property type="match status" value="1"/>
</dbReference>
<evidence type="ECO:0000256" key="2">
    <source>
        <dbReference type="ARBA" id="ARBA00008714"/>
    </source>
</evidence>
<evidence type="ECO:0000256" key="7">
    <source>
        <dbReference type="ARBA" id="ARBA00049204"/>
    </source>
</evidence>